<gene>
    <name evidence="4" type="ORF">HDU87_000130</name>
</gene>
<organism evidence="4 5">
    <name type="scientific">Geranomyces variabilis</name>
    <dbReference type="NCBI Taxonomy" id="109894"/>
    <lineage>
        <taxon>Eukaryota</taxon>
        <taxon>Fungi</taxon>
        <taxon>Fungi incertae sedis</taxon>
        <taxon>Chytridiomycota</taxon>
        <taxon>Chytridiomycota incertae sedis</taxon>
        <taxon>Chytridiomycetes</taxon>
        <taxon>Spizellomycetales</taxon>
        <taxon>Powellomycetaceae</taxon>
        <taxon>Geranomyces</taxon>
    </lineage>
</organism>
<dbReference type="InterPro" id="IPR050654">
    <property type="entry name" value="AChE-related_enzymes"/>
</dbReference>
<dbReference type="AlphaFoldDB" id="A0AAD5TTZ1"/>
<accession>A0AAD5TTZ1</accession>
<dbReference type="Proteomes" id="UP001212152">
    <property type="component" value="Unassembled WGS sequence"/>
</dbReference>
<sequence length="364" mass="37876">MPNSCIQPPLSFAQPASATYSEDCLYLNLYAPANITAATSLPVRVFFHGGALTSGSNAVPFYNGCATGPSTQSIIVVPNYSVPILAGTNADEGRLFLDWFTHAGRATPELTMQNYTDYIAASFSPALAANITDLYPVDVTSLSLFNASTAVASAIASIITDRWYACPNRKGLHLLAAASAYQYVFSEVAHCPWLNRTDPAFLGASHFDEIPYVFDLVGAIDTGLGCAATPGHLALQTAMGAAWTSLAATGAPALNTTAWPKVAAGYVEMNETVGLLPRDADGPQEAYWAPRCAIFDALDHSLPWSINATSMADAGFLIGRNNSTAGGSPALGGSDKSAGAEGARQALPLLAGTMMLVALAAALV</sequence>
<evidence type="ECO:0000313" key="4">
    <source>
        <dbReference type="EMBL" id="KAJ3185507.1"/>
    </source>
</evidence>
<evidence type="ECO:0000256" key="2">
    <source>
        <dbReference type="ARBA" id="ARBA00022801"/>
    </source>
</evidence>
<dbReference type="EMBL" id="JADGJQ010000001">
    <property type="protein sequence ID" value="KAJ3185507.1"/>
    <property type="molecule type" value="Genomic_DNA"/>
</dbReference>
<evidence type="ECO:0000313" key="5">
    <source>
        <dbReference type="Proteomes" id="UP001212152"/>
    </source>
</evidence>
<comment type="caution">
    <text evidence="4">The sequence shown here is derived from an EMBL/GenBank/DDBJ whole genome shotgun (WGS) entry which is preliminary data.</text>
</comment>
<dbReference type="PROSITE" id="PS00941">
    <property type="entry name" value="CARBOXYLESTERASE_B_2"/>
    <property type="match status" value="1"/>
</dbReference>
<comment type="similarity">
    <text evidence="1">Belongs to the type-B carboxylesterase/lipase family.</text>
</comment>
<evidence type="ECO:0000259" key="3">
    <source>
        <dbReference type="Pfam" id="PF00135"/>
    </source>
</evidence>
<dbReference type="PANTHER" id="PTHR43918:SF4">
    <property type="entry name" value="CARBOXYLIC ESTER HYDROLASE"/>
    <property type="match status" value="1"/>
</dbReference>
<keyword evidence="5" id="KW-1185">Reference proteome</keyword>
<feature type="domain" description="Carboxylesterase type B" evidence="3">
    <location>
        <begin position="2"/>
        <end position="80"/>
    </location>
</feature>
<reference evidence="4" key="1">
    <citation type="submission" date="2020-05" db="EMBL/GenBank/DDBJ databases">
        <title>Phylogenomic resolution of chytrid fungi.</title>
        <authorList>
            <person name="Stajich J.E."/>
            <person name="Amses K."/>
            <person name="Simmons R."/>
            <person name="Seto K."/>
            <person name="Myers J."/>
            <person name="Bonds A."/>
            <person name="Quandt C.A."/>
            <person name="Barry K."/>
            <person name="Liu P."/>
            <person name="Grigoriev I."/>
            <person name="Longcore J.E."/>
            <person name="James T.Y."/>
        </authorList>
    </citation>
    <scope>NUCLEOTIDE SEQUENCE</scope>
    <source>
        <strain evidence="4">JEL0379</strain>
    </source>
</reference>
<dbReference type="InterPro" id="IPR029058">
    <property type="entry name" value="AB_hydrolase_fold"/>
</dbReference>
<evidence type="ECO:0000256" key="1">
    <source>
        <dbReference type="ARBA" id="ARBA00005964"/>
    </source>
</evidence>
<protein>
    <recommendedName>
        <fullName evidence="3">Carboxylesterase type B domain-containing protein</fullName>
    </recommendedName>
</protein>
<keyword evidence="2" id="KW-0378">Hydrolase</keyword>
<dbReference type="Pfam" id="PF00135">
    <property type="entry name" value="COesterase"/>
    <property type="match status" value="1"/>
</dbReference>
<dbReference type="PANTHER" id="PTHR43918">
    <property type="entry name" value="ACETYLCHOLINESTERASE"/>
    <property type="match status" value="1"/>
</dbReference>
<dbReference type="GO" id="GO:0052689">
    <property type="term" value="F:carboxylic ester hydrolase activity"/>
    <property type="evidence" value="ECO:0007669"/>
    <property type="project" value="TreeGrafter"/>
</dbReference>
<dbReference type="InterPro" id="IPR019819">
    <property type="entry name" value="Carboxylesterase_B_CS"/>
</dbReference>
<dbReference type="Gene3D" id="3.40.50.1820">
    <property type="entry name" value="alpha/beta hydrolase"/>
    <property type="match status" value="2"/>
</dbReference>
<name>A0AAD5TTZ1_9FUNG</name>
<proteinExistence type="inferred from homology"/>
<dbReference type="SUPFAM" id="SSF53474">
    <property type="entry name" value="alpha/beta-Hydrolases"/>
    <property type="match status" value="1"/>
</dbReference>
<dbReference type="InterPro" id="IPR002018">
    <property type="entry name" value="CarbesteraseB"/>
</dbReference>